<dbReference type="Proteomes" id="UP000831304">
    <property type="component" value="Chromosome"/>
</dbReference>
<name>A0ABY4ATW5_9MICO</name>
<dbReference type="EMBL" id="CP094533">
    <property type="protein sequence ID" value="UOE26604.1"/>
    <property type="molecule type" value="Genomic_DNA"/>
</dbReference>
<evidence type="ECO:0008006" key="4">
    <source>
        <dbReference type="Google" id="ProtNLM"/>
    </source>
</evidence>
<sequence>MAVRQRFVRRRCARVASGAGVLAFALLLTACAGAAPSSGAGSAGQTAAADGAASEAAAAGDGRDLSQGGSCVDGENVVIAAAGSTAVVDGPCGTVTIAGADFAGNIDSAETVEISGPNASVLGAEWGEVRVLAEGATLNVDSVQRLVTEAAATHLTNVSAGELVVEGDGATINGGEVGRLILDANDATALLTRIGETLEVRGDRNTVNWNEGVEKPAVDTGADNVYTR</sequence>
<evidence type="ECO:0000313" key="2">
    <source>
        <dbReference type="EMBL" id="UOE26604.1"/>
    </source>
</evidence>
<dbReference type="PROSITE" id="PS51257">
    <property type="entry name" value="PROKAR_LIPOPROTEIN"/>
    <property type="match status" value="1"/>
</dbReference>
<organism evidence="2 3">
    <name type="scientific">Agromyces soli</name>
    <dbReference type="NCBI Taxonomy" id="659012"/>
    <lineage>
        <taxon>Bacteria</taxon>
        <taxon>Bacillati</taxon>
        <taxon>Actinomycetota</taxon>
        <taxon>Actinomycetes</taxon>
        <taxon>Micrococcales</taxon>
        <taxon>Microbacteriaceae</taxon>
        <taxon>Agromyces</taxon>
    </lineage>
</organism>
<evidence type="ECO:0000256" key="1">
    <source>
        <dbReference type="SAM" id="SignalP"/>
    </source>
</evidence>
<accession>A0ABY4ATW5</accession>
<dbReference type="RefSeq" id="WP_243569421.1">
    <property type="nucleotide sequence ID" value="NZ_BAAARD010000004.1"/>
</dbReference>
<protein>
    <recommendedName>
        <fullName evidence="4">DUF3060 domain-containing protein</fullName>
    </recommendedName>
</protein>
<feature type="signal peptide" evidence="1">
    <location>
        <begin position="1"/>
        <end position="34"/>
    </location>
</feature>
<proteinExistence type="predicted"/>
<keyword evidence="1" id="KW-0732">Signal</keyword>
<evidence type="ECO:0000313" key="3">
    <source>
        <dbReference type="Proteomes" id="UP000831304"/>
    </source>
</evidence>
<reference evidence="2 3" key="1">
    <citation type="submission" date="2022-03" db="EMBL/GenBank/DDBJ databases">
        <title>Agromyces sp. isolated from the gut of P. brevitarsis seulensis larvae.</title>
        <authorList>
            <person name="Won M."/>
            <person name="Kwon S.-W."/>
        </authorList>
    </citation>
    <scope>NUCLEOTIDE SEQUENCE [LARGE SCALE GENOMIC DNA]</scope>
    <source>
        <strain evidence="2 3">KACC 16215</strain>
    </source>
</reference>
<feature type="chain" id="PRO_5045857482" description="DUF3060 domain-containing protein" evidence="1">
    <location>
        <begin position="35"/>
        <end position="228"/>
    </location>
</feature>
<gene>
    <name evidence="2" type="ORF">MTP13_02150</name>
</gene>
<keyword evidence="3" id="KW-1185">Reference proteome</keyword>